<feature type="compositionally biased region" description="Basic residues" evidence="1">
    <location>
        <begin position="213"/>
        <end position="223"/>
    </location>
</feature>
<keyword evidence="4" id="KW-1185">Reference proteome</keyword>
<dbReference type="AlphaFoldDB" id="A0A6A4HWL8"/>
<accession>A0A6A4HWL8</accession>
<gene>
    <name evidence="3" type="ORF">BT96DRAFT_918739</name>
</gene>
<evidence type="ECO:0000259" key="2">
    <source>
        <dbReference type="Pfam" id="PF24845"/>
    </source>
</evidence>
<dbReference type="OrthoDB" id="2802356at2759"/>
<feature type="compositionally biased region" description="Basic residues" evidence="1">
    <location>
        <begin position="346"/>
        <end position="369"/>
    </location>
</feature>
<organism evidence="3 4">
    <name type="scientific">Gymnopus androsaceus JB14</name>
    <dbReference type="NCBI Taxonomy" id="1447944"/>
    <lineage>
        <taxon>Eukaryota</taxon>
        <taxon>Fungi</taxon>
        <taxon>Dikarya</taxon>
        <taxon>Basidiomycota</taxon>
        <taxon>Agaricomycotina</taxon>
        <taxon>Agaricomycetes</taxon>
        <taxon>Agaricomycetidae</taxon>
        <taxon>Agaricales</taxon>
        <taxon>Marasmiineae</taxon>
        <taxon>Omphalotaceae</taxon>
        <taxon>Gymnopus</taxon>
    </lineage>
</organism>
<feature type="region of interest" description="Disordered" evidence="1">
    <location>
        <begin position="346"/>
        <end position="380"/>
    </location>
</feature>
<evidence type="ECO:0000256" key="1">
    <source>
        <dbReference type="SAM" id="MobiDB-lite"/>
    </source>
</evidence>
<reference evidence="3" key="1">
    <citation type="journal article" date="2019" name="Environ. Microbiol.">
        <title>Fungal ecological strategies reflected in gene transcription - a case study of two litter decomposers.</title>
        <authorList>
            <person name="Barbi F."/>
            <person name="Kohler A."/>
            <person name="Barry K."/>
            <person name="Baskaran P."/>
            <person name="Daum C."/>
            <person name="Fauchery L."/>
            <person name="Ihrmark K."/>
            <person name="Kuo A."/>
            <person name="LaButti K."/>
            <person name="Lipzen A."/>
            <person name="Morin E."/>
            <person name="Grigoriev I.V."/>
            <person name="Henrissat B."/>
            <person name="Lindahl B."/>
            <person name="Martin F."/>
        </authorList>
    </citation>
    <scope>NUCLEOTIDE SEQUENCE</scope>
    <source>
        <strain evidence="3">JB14</strain>
    </source>
</reference>
<sequence length="380" mass="42320">MSYSYYRQGPSWGSNQFRFGAPPAPSFQPQPSWQGYDFYREHARASGSSPDPSLFDSAWNRVRDHNREHSAGVGIHEARHWHSRAYGGMGELNQMLPAEIGHAAAYEAYRKWIHHSSMYEPLSADSDRQREALIGLAVAETTLLLQYTSRGNDPYTRQSAADSAASTASKIFLWSREHDDSELYQGRGRSYGSYDGGSSYGDSYTYDADTMHSRRRPRSRSRLGSRSPAYRHPLLDYSDERRMSVPIVPNSSSSYGSAYDNSYGSYNGMPMNGSVSMMGGNVPSVFPMRGRSMSIMGPTPYANGTQYSGVSYPYAGAQPQTQYVHAGGVGLPSGQGQMVVYAKSKKHHHRSSRHGHGHGHGHGHKKRSRSVSVEPMYIRY</sequence>
<dbReference type="Proteomes" id="UP000799118">
    <property type="component" value="Unassembled WGS sequence"/>
</dbReference>
<feature type="domain" description="DUF7721" evidence="2">
    <location>
        <begin position="41"/>
        <end position="112"/>
    </location>
</feature>
<dbReference type="InterPro" id="IPR056138">
    <property type="entry name" value="DUF7721"/>
</dbReference>
<dbReference type="EMBL" id="ML769444">
    <property type="protein sequence ID" value="KAE9401618.1"/>
    <property type="molecule type" value="Genomic_DNA"/>
</dbReference>
<feature type="region of interest" description="Disordered" evidence="1">
    <location>
        <begin position="205"/>
        <end position="232"/>
    </location>
</feature>
<evidence type="ECO:0000313" key="3">
    <source>
        <dbReference type="EMBL" id="KAE9401618.1"/>
    </source>
</evidence>
<proteinExistence type="predicted"/>
<evidence type="ECO:0000313" key="4">
    <source>
        <dbReference type="Proteomes" id="UP000799118"/>
    </source>
</evidence>
<name>A0A6A4HWL8_9AGAR</name>
<protein>
    <recommendedName>
        <fullName evidence="2">DUF7721 domain-containing protein</fullName>
    </recommendedName>
</protein>
<dbReference type="Pfam" id="PF24845">
    <property type="entry name" value="DUF7721"/>
    <property type="match status" value="1"/>
</dbReference>